<feature type="chain" id="PRO_5046408206" description="Subtilisin" evidence="1">
    <location>
        <begin position="18"/>
        <end position="116"/>
    </location>
</feature>
<evidence type="ECO:0000313" key="2">
    <source>
        <dbReference type="EMBL" id="WAQ96273.1"/>
    </source>
</evidence>
<protein>
    <recommendedName>
        <fullName evidence="4">Subtilisin</fullName>
    </recommendedName>
</protein>
<gene>
    <name evidence="2" type="ORF">MAR_028963</name>
</gene>
<feature type="signal peptide" evidence="1">
    <location>
        <begin position="1"/>
        <end position="17"/>
    </location>
</feature>
<dbReference type="EMBL" id="CP111013">
    <property type="protein sequence ID" value="WAQ96273.1"/>
    <property type="molecule type" value="Genomic_DNA"/>
</dbReference>
<dbReference type="SUPFAM" id="SSF52743">
    <property type="entry name" value="Subtilisin-like"/>
    <property type="match status" value="1"/>
</dbReference>
<evidence type="ECO:0000256" key="1">
    <source>
        <dbReference type="SAM" id="SignalP"/>
    </source>
</evidence>
<sequence>MSLKLILLSTIARLVQYSAKQHSVDEAHSLLVCPPYWDQQEGVDEVWRSSVTGHDELIAVTDIGMDVHHPELYPNIITAFNENGRKCWNKFGGSVATTAKVAGISALILDAGRKRI</sequence>
<organism evidence="2 3">
    <name type="scientific">Mya arenaria</name>
    <name type="common">Soft-shell clam</name>
    <dbReference type="NCBI Taxonomy" id="6604"/>
    <lineage>
        <taxon>Eukaryota</taxon>
        <taxon>Metazoa</taxon>
        <taxon>Spiralia</taxon>
        <taxon>Lophotrochozoa</taxon>
        <taxon>Mollusca</taxon>
        <taxon>Bivalvia</taxon>
        <taxon>Autobranchia</taxon>
        <taxon>Heteroconchia</taxon>
        <taxon>Euheterodonta</taxon>
        <taxon>Imparidentia</taxon>
        <taxon>Neoheterodontei</taxon>
        <taxon>Myida</taxon>
        <taxon>Myoidea</taxon>
        <taxon>Myidae</taxon>
        <taxon>Mya</taxon>
    </lineage>
</organism>
<keyword evidence="3" id="KW-1185">Reference proteome</keyword>
<reference evidence="2" key="1">
    <citation type="submission" date="2022-11" db="EMBL/GenBank/DDBJ databases">
        <title>Centuries of genome instability and evolution in soft-shell clam transmissible cancer (bioRxiv).</title>
        <authorList>
            <person name="Hart S.F.M."/>
            <person name="Yonemitsu M.A."/>
            <person name="Giersch R.M."/>
            <person name="Beal B.F."/>
            <person name="Arriagada G."/>
            <person name="Davis B.W."/>
            <person name="Ostrander E.A."/>
            <person name="Goff S.P."/>
            <person name="Metzger M.J."/>
        </authorList>
    </citation>
    <scope>NUCLEOTIDE SEQUENCE</scope>
    <source>
        <strain evidence="2">MELC-2E11</strain>
        <tissue evidence="2">Siphon/mantle</tissue>
    </source>
</reference>
<dbReference type="InterPro" id="IPR036852">
    <property type="entry name" value="Peptidase_S8/S53_dom_sf"/>
</dbReference>
<evidence type="ECO:0000313" key="3">
    <source>
        <dbReference type="Proteomes" id="UP001164746"/>
    </source>
</evidence>
<evidence type="ECO:0008006" key="4">
    <source>
        <dbReference type="Google" id="ProtNLM"/>
    </source>
</evidence>
<accession>A0ABY7DG61</accession>
<proteinExistence type="predicted"/>
<name>A0ABY7DG61_MYAAR</name>
<keyword evidence="1" id="KW-0732">Signal</keyword>
<dbReference type="Proteomes" id="UP001164746">
    <property type="component" value="Chromosome 2"/>
</dbReference>